<dbReference type="EMBL" id="JAUSVX010000024">
    <property type="protein sequence ID" value="MDQ0474561.1"/>
    <property type="molecule type" value="Genomic_DNA"/>
</dbReference>
<evidence type="ECO:0000313" key="1">
    <source>
        <dbReference type="EMBL" id="MDQ0474561.1"/>
    </source>
</evidence>
<dbReference type="SUPFAM" id="SSF52540">
    <property type="entry name" value="P-loop containing nucleoside triphosphate hydrolases"/>
    <property type="match status" value="1"/>
</dbReference>
<dbReference type="Pfam" id="PF13671">
    <property type="entry name" value="AAA_33"/>
    <property type="match status" value="1"/>
</dbReference>
<evidence type="ECO:0000313" key="2">
    <source>
        <dbReference type="Proteomes" id="UP001242480"/>
    </source>
</evidence>
<dbReference type="RefSeq" id="WP_307284386.1">
    <property type="nucleotide sequence ID" value="NZ_JAUSVX010000024.1"/>
</dbReference>
<dbReference type="EC" id="2.7.1.2" evidence="1"/>
<organism evidence="1 2">
    <name type="scientific">Labrys wisconsinensis</name>
    <dbReference type="NCBI Taxonomy" id="425677"/>
    <lineage>
        <taxon>Bacteria</taxon>
        <taxon>Pseudomonadati</taxon>
        <taxon>Pseudomonadota</taxon>
        <taxon>Alphaproteobacteria</taxon>
        <taxon>Hyphomicrobiales</taxon>
        <taxon>Xanthobacteraceae</taxon>
        <taxon>Labrys</taxon>
    </lineage>
</organism>
<dbReference type="InterPro" id="IPR027417">
    <property type="entry name" value="P-loop_NTPase"/>
</dbReference>
<accession>A0ABU0JJU5</accession>
<sequence>MKRAVLVNGVPASGKSTVAAGVSARTGWLRLALDAVKEPFFDELGLGDREFNRALGRASYAAIWSLVRDAPDGTTVVVDAWFGFQPAAVLEGHLERAGVGQTAEIWCHAPPALLAERYAARLGERHPGHPGAAFVPELIALAERARPLRRGPILEVDTRAPVDVDTVMAWVRGMFGAE</sequence>
<comment type="caution">
    <text evidence="1">The sequence shown here is derived from an EMBL/GenBank/DDBJ whole genome shotgun (WGS) entry which is preliminary data.</text>
</comment>
<keyword evidence="2" id="KW-1185">Reference proteome</keyword>
<dbReference type="Proteomes" id="UP001242480">
    <property type="component" value="Unassembled WGS sequence"/>
</dbReference>
<proteinExistence type="predicted"/>
<dbReference type="Gene3D" id="3.40.50.300">
    <property type="entry name" value="P-loop containing nucleotide triphosphate hydrolases"/>
    <property type="match status" value="1"/>
</dbReference>
<reference evidence="1 2" key="1">
    <citation type="submission" date="2023-07" db="EMBL/GenBank/DDBJ databases">
        <title>Genomic Encyclopedia of Type Strains, Phase IV (KMG-IV): sequencing the most valuable type-strain genomes for metagenomic binning, comparative biology and taxonomic classification.</title>
        <authorList>
            <person name="Goeker M."/>
        </authorList>
    </citation>
    <scope>NUCLEOTIDE SEQUENCE [LARGE SCALE GENOMIC DNA]</scope>
    <source>
        <strain evidence="1 2">DSM 19619</strain>
    </source>
</reference>
<name>A0ABU0JJU5_9HYPH</name>
<keyword evidence="1" id="KW-0808">Transferase</keyword>
<protein>
    <submittedName>
        <fullName evidence="1">Glucokinase</fullName>
        <ecNumber evidence="1">2.7.1.2</ecNumber>
    </submittedName>
</protein>
<gene>
    <name evidence="1" type="ORF">QO011_007602</name>
</gene>
<dbReference type="GO" id="GO:0004340">
    <property type="term" value="F:glucokinase activity"/>
    <property type="evidence" value="ECO:0007669"/>
    <property type="project" value="UniProtKB-EC"/>
</dbReference>